<evidence type="ECO:0000256" key="1">
    <source>
        <dbReference type="SAM" id="Phobius"/>
    </source>
</evidence>
<keyword evidence="1" id="KW-1133">Transmembrane helix</keyword>
<name>A0A0T5ZXD9_UNCKA</name>
<protein>
    <recommendedName>
        <fullName evidence="4">Type II secretion system protein</fullName>
    </recommendedName>
</protein>
<feature type="transmembrane region" description="Helical" evidence="1">
    <location>
        <begin position="20"/>
        <end position="45"/>
    </location>
</feature>
<accession>A0A0T5ZXD9</accession>
<evidence type="ECO:0008006" key="4">
    <source>
        <dbReference type="Google" id="ProtNLM"/>
    </source>
</evidence>
<comment type="caution">
    <text evidence="2">The sequence shown here is derived from an EMBL/GenBank/DDBJ whole genome shotgun (WGS) entry which is preliminary data.</text>
</comment>
<dbReference type="Proteomes" id="UP000051297">
    <property type="component" value="Unassembled WGS sequence"/>
</dbReference>
<dbReference type="AlphaFoldDB" id="A0A0T5ZXD9"/>
<evidence type="ECO:0000313" key="3">
    <source>
        <dbReference type="Proteomes" id="UP000051297"/>
    </source>
</evidence>
<organism evidence="2 3">
    <name type="scientific">candidate division WWE3 bacterium CSP1-7</name>
    <dbReference type="NCBI Taxonomy" id="1576480"/>
    <lineage>
        <taxon>Bacteria</taxon>
        <taxon>Katanobacteria</taxon>
    </lineage>
</organism>
<gene>
    <name evidence="2" type="ORF">XU08_C0002G0011</name>
</gene>
<keyword evidence="1" id="KW-0812">Transmembrane</keyword>
<sequence length="147" mass="15709">MKGTSLKAMRLPLARSGQSLVEAIVAVGITLLVITGLVVLAVGAVRSATLARNRSLAVQYAQEGLEALRSVRDRSFSELPSSGTSRVVWTGSEWGVLAGTETIGTYTRSFTPEQISAGKLKILLSVVWTDSAGDHTVDLTTYLTDWQ</sequence>
<keyword evidence="1" id="KW-0472">Membrane</keyword>
<evidence type="ECO:0000313" key="2">
    <source>
        <dbReference type="EMBL" id="KRT67473.1"/>
    </source>
</evidence>
<dbReference type="STRING" id="1576480.XU08_C0002G0011"/>
<dbReference type="EMBL" id="LDXK01000002">
    <property type="protein sequence ID" value="KRT67473.1"/>
    <property type="molecule type" value="Genomic_DNA"/>
</dbReference>
<reference evidence="2 3" key="1">
    <citation type="submission" date="2015-05" db="EMBL/GenBank/DDBJ databases">
        <title>Critical biogeochemical functions in the subsurface are associated with bacteria from new phyla and little studied lineages.</title>
        <authorList>
            <person name="Hug L.A."/>
            <person name="Thomas B.C."/>
            <person name="Sharon I."/>
            <person name="Brown C.T."/>
            <person name="Sharma R."/>
            <person name="Hettich R.L."/>
            <person name="Wilkins M.J."/>
            <person name="Williams K.H."/>
            <person name="Singh A."/>
            <person name="Banfield J.F."/>
        </authorList>
    </citation>
    <scope>NUCLEOTIDE SEQUENCE [LARGE SCALE GENOMIC DNA]</scope>
    <source>
        <strain evidence="2">CSP1-7</strain>
    </source>
</reference>
<proteinExistence type="predicted"/>